<dbReference type="GO" id="GO:0004540">
    <property type="term" value="F:RNA nuclease activity"/>
    <property type="evidence" value="ECO:0007669"/>
    <property type="project" value="UniProtKB-ARBA"/>
</dbReference>
<feature type="compositionally biased region" description="Acidic residues" evidence="1">
    <location>
        <begin position="19"/>
        <end position="31"/>
    </location>
</feature>
<evidence type="ECO:0000259" key="2">
    <source>
        <dbReference type="SMART" id="SM00670"/>
    </source>
</evidence>
<dbReference type="EMBL" id="JAVHJL010000012">
    <property type="protein sequence ID" value="KAK6495629.1"/>
    <property type="molecule type" value="Genomic_DNA"/>
</dbReference>
<name>A0AAV9VT21_9PEZI</name>
<accession>A0AAV9VT21</accession>
<dbReference type="InterPro" id="IPR029060">
    <property type="entry name" value="PIN-like_dom_sf"/>
</dbReference>
<reference evidence="3 4" key="1">
    <citation type="submission" date="2023-08" db="EMBL/GenBank/DDBJ databases">
        <authorList>
            <person name="Palmer J.M."/>
        </authorList>
    </citation>
    <scope>NUCLEOTIDE SEQUENCE [LARGE SCALE GENOMIC DNA]</scope>
    <source>
        <strain evidence="3 4">TWF481</strain>
    </source>
</reference>
<dbReference type="Gene3D" id="3.40.50.1010">
    <property type="entry name" value="5'-nuclease"/>
    <property type="match status" value="1"/>
</dbReference>
<dbReference type="SUPFAM" id="SSF88723">
    <property type="entry name" value="PIN domain-like"/>
    <property type="match status" value="1"/>
</dbReference>
<organism evidence="3 4">
    <name type="scientific">Arthrobotrys musiformis</name>
    <dbReference type="NCBI Taxonomy" id="47236"/>
    <lineage>
        <taxon>Eukaryota</taxon>
        <taxon>Fungi</taxon>
        <taxon>Dikarya</taxon>
        <taxon>Ascomycota</taxon>
        <taxon>Pezizomycotina</taxon>
        <taxon>Orbiliomycetes</taxon>
        <taxon>Orbiliales</taxon>
        <taxon>Orbiliaceae</taxon>
        <taxon>Arthrobotrys</taxon>
    </lineage>
</organism>
<comment type="caution">
    <text evidence="3">The sequence shown here is derived from an EMBL/GenBank/DDBJ whole genome shotgun (WGS) entry which is preliminary data.</text>
</comment>
<dbReference type="AlphaFoldDB" id="A0AAV9VT21"/>
<feature type="compositionally biased region" description="Basic and acidic residues" evidence="1">
    <location>
        <begin position="56"/>
        <end position="65"/>
    </location>
</feature>
<feature type="compositionally biased region" description="Acidic residues" evidence="1">
    <location>
        <begin position="1"/>
        <end position="11"/>
    </location>
</feature>
<feature type="region of interest" description="Disordered" evidence="1">
    <location>
        <begin position="48"/>
        <end position="70"/>
    </location>
</feature>
<protein>
    <recommendedName>
        <fullName evidence="2">PIN domain-containing protein</fullName>
    </recommendedName>
</protein>
<gene>
    <name evidence="3" type="ORF">TWF481_002677</name>
</gene>
<feature type="domain" description="PIN" evidence="2">
    <location>
        <begin position="77"/>
        <end position="225"/>
    </location>
</feature>
<dbReference type="InterPro" id="IPR002716">
    <property type="entry name" value="PIN_dom"/>
</dbReference>
<evidence type="ECO:0000313" key="3">
    <source>
        <dbReference type="EMBL" id="KAK6495629.1"/>
    </source>
</evidence>
<evidence type="ECO:0000256" key="1">
    <source>
        <dbReference type="SAM" id="MobiDB-lite"/>
    </source>
</evidence>
<keyword evidence="4" id="KW-1185">Reference proteome</keyword>
<dbReference type="Proteomes" id="UP001370758">
    <property type="component" value="Unassembled WGS sequence"/>
</dbReference>
<dbReference type="SMART" id="SM00670">
    <property type="entry name" value="PINc"/>
    <property type="match status" value="1"/>
</dbReference>
<sequence>MMEEDDSDVDMEMSSATLADDENESFEETENPELTQLLAQRRDLRKQLNEPSLGIEQEKKAKKSDTFSSESFKPGVTTVVVDTNSLVKYLDIFKKMLDSNEWSIVLPYSVVTELQGLQRNEGKISETSQQALSLITQALSDKCKLRVVTAKQSAISNIINQFKELIDDYSEEGRKNLDDVIIETAKAQGEISAQRFNLNNNSDVTSGDDEIRPIVLITDDAVMRVKAITRGVASVGTKQWVKYISHPDEDTQKRIANAYHSLLIKHPKMDKDRVYKAAQDARGDEIGDTSLLRRDLNMKKKRARAQMERYRQQHGLAG</sequence>
<dbReference type="Pfam" id="PF13638">
    <property type="entry name" value="PIN_4"/>
    <property type="match status" value="1"/>
</dbReference>
<feature type="region of interest" description="Disordered" evidence="1">
    <location>
        <begin position="1"/>
        <end position="35"/>
    </location>
</feature>
<evidence type="ECO:0000313" key="4">
    <source>
        <dbReference type="Proteomes" id="UP001370758"/>
    </source>
</evidence>
<dbReference type="CDD" id="cd09880">
    <property type="entry name" value="PIN_Smg5-6-like"/>
    <property type="match status" value="1"/>
</dbReference>
<proteinExistence type="predicted"/>